<keyword evidence="10" id="KW-1185">Reference proteome</keyword>
<dbReference type="CDD" id="cd02181">
    <property type="entry name" value="GH16_fungal_Lam16A_glucanase"/>
    <property type="match status" value="1"/>
</dbReference>
<evidence type="ECO:0000256" key="1">
    <source>
        <dbReference type="ARBA" id="ARBA00000124"/>
    </source>
</evidence>
<dbReference type="PANTHER" id="PTHR10963">
    <property type="entry name" value="GLYCOSYL HYDROLASE-RELATED"/>
    <property type="match status" value="1"/>
</dbReference>
<dbReference type="PROSITE" id="PS51762">
    <property type="entry name" value="GH16_2"/>
    <property type="match status" value="1"/>
</dbReference>
<dbReference type="EC" id="3.2.1.6" evidence="3"/>
<sequence length="562" mass="57994">MSFTTFITCFLAMGTTGWAQYVLEDDYLAGGNFFDQFSFWDSADPTDGFVEYQGQSAASSQKLINSSSSNVEMRVDSTNNAPSGRASVRITSNKSYQSGLFILDADHMPTGCGTWPAFWLVGPNWPSGGEIDIIEGVNEQSGNAMTLHTGSGCSITNNDAFSGSISTSNCDVNAVGQDKNAGCSISTTNTQSYGSGFNANNGGVYATEWTSTAISIYFFPRGSIPSDITSGSPEPSSWGKPLAQFQGGCDIPSFFSNQQIVFDTTLCGAWAGAVWSSGSCASKAATCNTFVANNPSAFTDAFWSINALKVYQSGSSTSTKVVSTTAAGYSSSVSVAAPSSTSVWAASYSPSASPTTFALSSKASAPIFSISTPATSPSSVSVAAVSSSTSIWAASYNSSASPTTFVLSSKASAPIFPTGAPTTPPYSTGNTTDSPYLSGSGIASALFPTGTGHASAPYPSGSGIPSALSSFPSPSGTGLTSSMPPVPPPTSLSAASAAPTAPSSPSESSLAAEPVTSTNIPTQSYDWQMRSWTHDHHQHYTPEPQAVRRHLRGHKRHGGGLF</sequence>
<feature type="region of interest" description="Disordered" evidence="6">
    <location>
        <begin position="539"/>
        <end position="562"/>
    </location>
</feature>
<feature type="compositionally biased region" description="Polar residues" evidence="6">
    <location>
        <begin position="467"/>
        <end position="480"/>
    </location>
</feature>
<feature type="region of interest" description="Disordered" evidence="6">
    <location>
        <begin position="467"/>
        <end position="515"/>
    </location>
</feature>
<feature type="compositionally biased region" description="Low complexity" evidence="6">
    <location>
        <begin position="491"/>
        <end position="515"/>
    </location>
</feature>
<evidence type="ECO:0000256" key="7">
    <source>
        <dbReference type="SAM" id="SignalP"/>
    </source>
</evidence>
<reference evidence="9" key="1">
    <citation type="submission" date="2023-06" db="EMBL/GenBank/DDBJ databases">
        <title>Black Yeasts Isolated from many extreme environments.</title>
        <authorList>
            <person name="Coleine C."/>
            <person name="Stajich J.E."/>
            <person name="Selbmann L."/>
        </authorList>
    </citation>
    <scope>NUCLEOTIDE SEQUENCE</scope>
    <source>
        <strain evidence="9">CCFEE 5200</strain>
    </source>
</reference>
<dbReference type="FunFam" id="2.60.120.200:FF:000114">
    <property type="entry name" value="Probable endo-1,3(4)-beta-glucanase NFIA_089530"/>
    <property type="match status" value="1"/>
</dbReference>
<feature type="compositionally biased region" description="Basic residues" evidence="6">
    <location>
        <begin position="547"/>
        <end position="562"/>
    </location>
</feature>
<feature type="domain" description="GH16" evidence="8">
    <location>
        <begin position="16"/>
        <end position="279"/>
    </location>
</feature>
<dbReference type="AlphaFoldDB" id="A0AAN6H5A1"/>
<evidence type="ECO:0000256" key="3">
    <source>
        <dbReference type="ARBA" id="ARBA00012599"/>
    </source>
</evidence>
<protein>
    <recommendedName>
        <fullName evidence="3">endo-1,3(4)-beta-glucanase</fullName>
        <ecNumber evidence="3">3.2.1.6</ecNumber>
    </recommendedName>
</protein>
<dbReference type="Gene3D" id="2.60.120.200">
    <property type="match status" value="1"/>
</dbReference>
<evidence type="ECO:0000256" key="5">
    <source>
        <dbReference type="ARBA" id="ARBA00023295"/>
    </source>
</evidence>
<dbReference type="GO" id="GO:0009251">
    <property type="term" value="P:glucan catabolic process"/>
    <property type="evidence" value="ECO:0007669"/>
    <property type="project" value="TreeGrafter"/>
</dbReference>
<organism evidence="9 10">
    <name type="scientific">Friedmanniomyces endolithicus</name>
    <dbReference type="NCBI Taxonomy" id="329885"/>
    <lineage>
        <taxon>Eukaryota</taxon>
        <taxon>Fungi</taxon>
        <taxon>Dikarya</taxon>
        <taxon>Ascomycota</taxon>
        <taxon>Pezizomycotina</taxon>
        <taxon>Dothideomycetes</taxon>
        <taxon>Dothideomycetidae</taxon>
        <taxon>Mycosphaerellales</taxon>
        <taxon>Teratosphaeriaceae</taxon>
        <taxon>Friedmanniomyces</taxon>
    </lineage>
</organism>
<dbReference type="Proteomes" id="UP001175353">
    <property type="component" value="Unassembled WGS sequence"/>
</dbReference>
<evidence type="ECO:0000256" key="6">
    <source>
        <dbReference type="SAM" id="MobiDB-lite"/>
    </source>
</evidence>
<keyword evidence="5" id="KW-0326">Glycosidase</keyword>
<keyword evidence="7" id="KW-0732">Signal</keyword>
<evidence type="ECO:0000259" key="8">
    <source>
        <dbReference type="PROSITE" id="PS51762"/>
    </source>
</evidence>
<name>A0AAN6H5A1_9PEZI</name>
<accession>A0AAN6H5A1</accession>
<proteinExistence type="inferred from homology"/>
<dbReference type="SUPFAM" id="SSF49899">
    <property type="entry name" value="Concanavalin A-like lectins/glucanases"/>
    <property type="match status" value="1"/>
</dbReference>
<evidence type="ECO:0000313" key="10">
    <source>
        <dbReference type="Proteomes" id="UP001175353"/>
    </source>
</evidence>
<dbReference type="Pfam" id="PF26113">
    <property type="entry name" value="GH16_XgeA"/>
    <property type="match status" value="1"/>
</dbReference>
<dbReference type="InterPro" id="IPR000757">
    <property type="entry name" value="Beta-glucanase-like"/>
</dbReference>
<dbReference type="EMBL" id="JAUJLE010000454">
    <property type="protein sequence ID" value="KAK0955887.1"/>
    <property type="molecule type" value="Genomic_DNA"/>
</dbReference>
<comment type="caution">
    <text evidence="9">The sequence shown here is derived from an EMBL/GenBank/DDBJ whole genome shotgun (WGS) entry which is preliminary data.</text>
</comment>
<feature type="chain" id="PRO_5042912671" description="endo-1,3(4)-beta-glucanase" evidence="7">
    <location>
        <begin position="20"/>
        <end position="562"/>
    </location>
</feature>
<dbReference type="InterPro" id="IPR013320">
    <property type="entry name" value="ConA-like_dom_sf"/>
</dbReference>
<dbReference type="PANTHER" id="PTHR10963:SF24">
    <property type="entry name" value="GLYCOSIDASE C21B10.07-RELATED"/>
    <property type="match status" value="1"/>
</dbReference>
<dbReference type="InterPro" id="IPR050546">
    <property type="entry name" value="Glycosyl_Hydrlase_16"/>
</dbReference>
<evidence type="ECO:0000313" key="9">
    <source>
        <dbReference type="EMBL" id="KAK0955887.1"/>
    </source>
</evidence>
<gene>
    <name evidence="9" type="ORF">LTR91_022644</name>
</gene>
<comment type="similarity">
    <text evidence="2">Belongs to the glycosyl hydrolase 16 family.</text>
</comment>
<evidence type="ECO:0000256" key="2">
    <source>
        <dbReference type="ARBA" id="ARBA00006865"/>
    </source>
</evidence>
<feature type="signal peptide" evidence="7">
    <location>
        <begin position="1"/>
        <end position="19"/>
    </location>
</feature>
<comment type="catalytic activity">
    <reaction evidence="1">
        <text>Endohydrolysis of (1-&gt;3)- or (1-&gt;4)-linkages in beta-D-glucans when the glucose residue whose reducing group is involved in the linkage to be hydrolyzed is itself substituted at C-3.</text>
        <dbReference type="EC" id="3.2.1.6"/>
    </reaction>
</comment>
<evidence type="ECO:0000256" key="4">
    <source>
        <dbReference type="ARBA" id="ARBA00022801"/>
    </source>
</evidence>
<keyword evidence="4" id="KW-0378">Hydrolase</keyword>
<dbReference type="GO" id="GO:0052861">
    <property type="term" value="F:endo-1,3(4)-beta-glucanase activity"/>
    <property type="evidence" value="ECO:0007669"/>
    <property type="project" value="UniProtKB-EC"/>
</dbReference>